<proteinExistence type="predicted"/>
<keyword evidence="3" id="KW-1185">Reference proteome</keyword>
<feature type="transmembrane region" description="Helical" evidence="1">
    <location>
        <begin position="57"/>
        <end position="75"/>
    </location>
</feature>
<sequence length="176" mass="20238">MGAQIAIHASSTEARFFQDPATYPQIAFSATTSARALAFSIETSQNGGMITMNEPQVWTVIGVFAASMAVLITAFTQTMSAKFERVIDRVDGLKTEMVIRFEKVDQRFEQVDRRFEQVDQRFEQVDRRFEQVDQRFERVDERFGRLEARVDGIETRLDGIDRDVQTVITRVFPLDE</sequence>
<dbReference type="SUPFAM" id="SSF57997">
    <property type="entry name" value="Tropomyosin"/>
    <property type="match status" value="1"/>
</dbReference>
<reference evidence="2 3" key="1">
    <citation type="submission" date="2020-03" db="EMBL/GenBank/DDBJ databases">
        <title>Leucobacter sp. nov., isolated from beetles.</title>
        <authorList>
            <person name="Hyun D.-W."/>
            <person name="Bae J.-W."/>
        </authorList>
    </citation>
    <scope>NUCLEOTIDE SEQUENCE [LARGE SCALE GENOMIC DNA]</scope>
    <source>
        <strain evidence="2 3">HDW9B</strain>
    </source>
</reference>
<gene>
    <name evidence="2" type="ORF">G7067_00555</name>
</gene>
<keyword evidence="1" id="KW-1133">Transmembrane helix</keyword>
<evidence type="ECO:0000256" key="1">
    <source>
        <dbReference type="SAM" id="Phobius"/>
    </source>
</evidence>
<keyword evidence="1" id="KW-0472">Membrane</keyword>
<dbReference type="EMBL" id="CP049934">
    <property type="protein sequence ID" value="QIM15245.1"/>
    <property type="molecule type" value="Genomic_DNA"/>
</dbReference>
<dbReference type="AlphaFoldDB" id="A0A6G8FFZ0"/>
<keyword evidence="1" id="KW-0812">Transmembrane</keyword>
<dbReference type="Proteomes" id="UP000501387">
    <property type="component" value="Chromosome"/>
</dbReference>
<organism evidence="2 3">
    <name type="scientific">Leucobacter insecticola</name>
    <dbReference type="NCBI Taxonomy" id="2714934"/>
    <lineage>
        <taxon>Bacteria</taxon>
        <taxon>Bacillati</taxon>
        <taxon>Actinomycetota</taxon>
        <taxon>Actinomycetes</taxon>
        <taxon>Micrococcales</taxon>
        <taxon>Microbacteriaceae</taxon>
        <taxon>Leucobacter</taxon>
    </lineage>
</organism>
<protein>
    <submittedName>
        <fullName evidence="2">Uncharacterized protein</fullName>
    </submittedName>
</protein>
<dbReference type="RefSeq" id="WP_166321256.1">
    <property type="nucleotide sequence ID" value="NZ_CP049934.1"/>
</dbReference>
<evidence type="ECO:0000313" key="2">
    <source>
        <dbReference type="EMBL" id="QIM15245.1"/>
    </source>
</evidence>
<name>A0A6G8FFZ0_9MICO</name>
<accession>A0A6G8FFZ0</accession>
<dbReference type="Gene3D" id="3.90.20.10">
    <property type="match status" value="2"/>
</dbReference>
<evidence type="ECO:0000313" key="3">
    <source>
        <dbReference type="Proteomes" id="UP000501387"/>
    </source>
</evidence>
<dbReference type="KEGG" id="lins:G7067_00555"/>